<dbReference type="STRING" id="1592317.DPF_2212"/>
<dbReference type="SUPFAM" id="SSF53850">
    <property type="entry name" value="Periplasmic binding protein-like II"/>
    <property type="match status" value="1"/>
</dbReference>
<evidence type="ECO:0000256" key="3">
    <source>
        <dbReference type="ARBA" id="ARBA00022729"/>
    </source>
</evidence>
<gene>
    <name evidence="7" type="ORF">DPF_2212</name>
</gene>
<dbReference type="Gene3D" id="3.40.190.10">
    <property type="entry name" value="Periplasmic binding protein-like II"/>
    <property type="match status" value="2"/>
</dbReference>
<sequence length="268" mass="29559">MRKIWLLAILSLVTILGFGSVASAQTDLLDKIKSDGKIVIGTTLAAPPFAYRNDKGEPEGLEIDLMNKLGEYMGVEVEVADMAWGGLIPALLSQRIDLIGARMSATMERATKVVFAHPWLMTGTFAVARDGKGFKTWQDLNKPGVKVCAIAGAIGATVAKAKIPNAELVTYELDGDQLKALKDGRVDAALNDELIVMGFAKKVKGLTMLEGNIQPDAYAYAVRPDFESYRMKNWLDLFFATIMRTGEYGEIYEKWLGKPWQPDWNMHP</sequence>
<comment type="subcellular location">
    <subcellularLocation>
        <location evidence="1">Cell envelope</location>
    </subcellularLocation>
</comment>
<dbReference type="PROSITE" id="PS01039">
    <property type="entry name" value="SBP_BACTERIAL_3"/>
    <property type="match status" value="1"/>
</dbReference>
<evidence type="ECO:0000256" key="2">
    <source>
        <dbReference type="ARBA" id="ARBA00010333"/>
    </source>
</evidence>
<comment type="caution">
    <text evidence="7">The sequence shown here is derived from an EMBL/GenBank/DDBJ whole genome shotgun (WGS) entry which is preliminary data.</text>
</comment>
<organism evidence="7 8">
    <name type="scientific">Desulfoplanes formicivorans</name>
    <dbReference type="NCBI Taxonomy" id="1592317"/>
    <lineage>
        <taxon>Bacteria</taxon>
        <taxon>Pseudomonadati</taxon>
        <taxon>Thermodesulfobacteriota</taxon>
        <taxon>Desulfovibrionia</taxon>
        <taxon>Desulfovibrionales</taxon>
        <taxon>Desulfoplanaceae</taxon>
        <taxon>Desulfoplanes</taxon>
    </lineage>
</organism>
<dbReference type="EMBL" id="BDFE01000017">
    <property type="protein sequence ID" value="GAU09485.1"/>
    <property type="molecule type" value="Genomic_DNA"/>
</dbReference>
<accession>A0A194AJR6</accession>
<dbReference type="AlphaFoldDB" id="A0A194AJR6"/>
<feature type="signal peptide" evidence="5">
    <location>
        <begin position="1"/>
        <end position="24"/>
    </location>
</feature>
<dbReference type="GO" id="GO:0030313">
    <property type="term" value="C:cell envelope"/>
    <property type="evidence" value="ECO:0007669"/>
    <property type="project" value="UniProtKB-SubCell"/>
</dbReference>
<keyword evidence="8" id="KW-1185">Reference proteome</keyword>
<evidence type="ECO:0000313" key="8">
    <source>
        <dbReference type="Proteomes" id="UP000095200"/>
    </source>
</evidence>
<evidence type="ECO:0000259" key="6">
    <source>
        <dbReference type="SMART" id="SM00062"/>
    </source>
</evidence>
<dbReference type="PANTHER" id="PTHR35936">
    <property type="entry name" value="MEMBRANE-BOUND LYTIC MUREIN TRANSGLYCOSYLASE F"/>
    <property type="match status" value="1"/>
</dbReference>
<evidence type="ECO:0000256" key="4">
    <source>
        <dbReference type="RuleBase" id="RU003744"/>
    </source>
</evidence>
<dbReference type="PANTHER" id="PTHR35936:SF38">
    <property type="entry name" value="GLUTAMINE-BINDING PERIPLASMIC PROTEIN"/>
    <property type="match status" value="1"/>
</dbReference>
<dbReference type="InterPro" id="IPR018313">
    <property type="entry name" value="SBP_3_CS"/>
</dbReference>
<dbReference type="InterPro" id="IPR001638">
    <property type="entry name" value="Solute-binding_3/MltF_N"/>
</dbReference>
<dbReference type="Pfam" id="PF00497">
    <property type="entry name" value="SBP_bac_3"/>
    <property type="match status" value="1"/>
</dbReference>
<reference evidence="8" key="1">
    <citation type="submission" date="2016-06" db="EMBL/GenBank/DDBJ databases">
        <title>Draft genome sequence of Desulfoplanes formicivorans strain Pf12B.</title>
        <authorList>
            <person name="Watanabe M."/>
            <person name="Kojima H."/>
            <person name="Fukui M."/>
        </authorList>
    </citation>
    <scope>NUCLEOTIDE SEQUENCE [LARGE SCALE GENOMIC DNA]</scope>
    <source>
        <strain evidence="8">Pf12B</strain>
    </source>
</reference>
<keyword evidence="3 5" id="KW-0732">Signal</keyword>
<feature type="domain" description="Solute-binding protein family 3/N-terminal" evidence="6">
    <location>
        <begin position="37"/>
        <end position="259"/>
    </location>
</feature>
<name>A0A194AJR6_9BACT</name>
<evidence type="ECO:0000256" key="5">
    <source>
        <dbReference type="SAM" id="SignalP"/>
    </source>
</evidence>
<protein>
    <recommendedName>
        <fullName evidence="6">Solute-binding protein family 3/N-terminal domain-containing protein</fullName>
    </recommendedName>
</protein>
<dbReference type="OrthoDB" id="5431130at2"/>
<dbReference type="CDD" id="cd13530">
    <property type="entry name" value="PBP2_peptides_like"/>
    <property type="match status" value="1"/>
</dbReference>
<feature type="chain" id="PRO_5008507608" description="Solute-binding protein family 3/N-terminal domain-containing protein" evidence="5">
    <location>
        <begin position="25"/>
        <end position="268"/>
    </location>
</feature>
<dbReference type="SMART" id="SM00062">
    <property type="entry name" value="PBPb"/>
    <property type="match status" value="1"/>
</dbReference>
<proteinExistence type="inferred from homology"/>
<dbReference type="Proteomes" id="UP000095200">
    <property type="component" value="Unassembled WGS sequence"/>
</dbReference>
<dbReference type="RefSeq" id="WP_069859703.1">
    <property type="nucleotide sequence ID" value="NZ_BDFE01000017.1"/>
</dbReference>
<evidence type="ECO:0000313" key="7">
    <source>
        <dbReference type="EMBL" id="GAU09485.1"/>
    </source>
</evidence>
<evidence type="ECO:0000256" key="1">
    <source>
        <dbReference type="ARBA" id="ARBA00004196"/>
    </source>
</evidence>
<comment type="similarity">
    <text evidence="2 4">Belongs to the bacterial solute-binding protein 3 family.</text>
</comment>